<comment type="caution">
    <text evidence="1">The sequence shown here is derived from an EMBL/GenBank/DDBJ whole genome shotgun (WGS) entry which is preliminary data.</text>
</comment>
<sequence>MNNFAGNIFCGEFDQVNNNFYLNQVKNLHTASTLSESQLINLVNYLNKQVDTCTITVNDQIPILLQQDEIQILLKELDLIMHELDILDS</sequence>
<evidence type="ECO:0000313" key="2">
    <source>
        <dbReference type="Proteomes" id="UP001597383"/>
    </source>
</evidence>
<name>A0ABW4W1E4_9BACI</name>
<gene>
    <name evidence="1" type="ORF">ACFSJF_15255</name>
</gene>
<dbReference type="RefSeq" id="WP_377558276.1">
    <property type="nucleotide sequence ID" value="NZ_JBHUHQ010000020.1"/>
</dbReference>
<dbReference type="EMBL" id="JBHUHQ010000020">
    <property type="protein sequence ID" value="MFD2045632.1"/>
    <property type="molecule type" value="Genomic_DNA"/>
</dbReference>
<protein>
    <submittedName>
        <fullName evidence="1">Uncharacterized protein</fullName>
    </submittedName>
</protein>
<proteinExistence type="predicted"/>
<accession>A0ABW4W1E4</accession>
<organism evidence="1 2">
    <name type="scientific">Ornithinibacillus salinisoli</name>
    <dbReference type="NCBI Taxonomy" id="1848459"/>
    <lineage>
        <taxon>Bacteria</taxon>
        <taxon>Bacillati</taxon>
        <taxon>Bacillota</taxon>
        <taxon>Bacilli</taxon>
        <taxon>Bacillales</taxon>
        <taxon>Bacillaceae</taxon>
        <taxon>Ornithinibacillus</taxon>
    </lineage>
</organism>
<keyword evidence="2" id="KW-1185">Reference proteome</keyword>
<dbReference type="Proteomes" id="UP001597383">
    <property type="component" value="Unassembled WGS sequence"/>
</dbReference>
<evidence type="ECO:0000313" key="1">
    <source>
        <dbReference type="EMBL" id="MFD2045632.1"/>
    </source>
</evidence>
<reference evidence="2" key="1">
    <citation type="journal article" date="2019" name="Int. J. Syst. Evol. Microbiol.">
        <title>The Global Catalogue of Microorganisms (GCM) 10K type strain sequencing project: providing services to taxonomists for standard genome sequencing and annotation.</title>
        <authorList>
            <consortium name="The Broad Institute Genomics Platform"/>
            <consortium name="The Broad Institute Genome Sequencing Center for Infectious Disease"/>
            <person name="Wu L."/>
            <person name="Ma J."/>
        </authorList>
    </citation>
    <scope>NUCLEOTIDE SEQUENCE [LARGE SCALE GENOMIC DNA]</scope>
    <source>
        <strain evidence="2">R28</strain>
    </source>
</reference>